<dbReference type="EMBL" id="JAJCIS010000002">
    <property type="protein sequence ID" value="MCB7386886.1"/>
    <property type="molecule type" value="Genomic_DNA"/>
</dbReference>
<gene>
    <name evidence="9" type="primary">cobI</name>
    <name evidence="9" type="ORF">LIZ65_06260</name>
</gene>
<evidence type="ECO:0000256" key="7">
    <source>
        <dbReference type="PIRNR" id="PIRNR036427"/>
    </source>
</evidence>
<dbReference type="GO" id="GO:0030788">
    <property type="term" value="F:precorrin-2 C20-methyltransferase activity"/>
    <property type="evidence" value="ECO:0007669"/>
    <property type="project" value="UniProtKB-EC"/>
</dbReference>
<dbReference type="Pfam" id="PF00590">
    <property type="entry name" value="TP_methylase"/>
    <property type="match status" value="1"/>
</dbReference>
<dbReference type="InterPro" id="IPR035996">
    <property type="entry name" value="4pyrrol_Methylase_sf"/>
</dbReference>
<dbReference type="PIRSF" id="PIRSF036427">
    <property type="entry name" value="Precrrn-2_mtase"/>
    <property type="match status" value="1"/>
</dbReference>
<proteinExistence type="inferred from homology"/>
<keyword evidence="5 9" id="KW-0808">Transferase</keyword>
<evidence type="ECO:0000259" key="8">
    <source>
        <dbReference type="Pfam" id="PF00590"/>
    </source>
</evidence>
<keyword evidence="10" id="KW-1185">Reference proteome</keyword>
<dbReference type="NCBIfam" id="TIGR01467">
    <property type="entry name" value="cobI_cbiL"/>
    <property type="match status" value="1"/>
</dbReference>
<evidence type="ECO:0000313" key="10">
    <source>
        <dbReference type="Proteomes" id="UP001299546"/>
    </source>
</evidence>
<evidence type="ECO:0000256" key="1">
    <source>
        <dbReference type="ARBA" id="ARBA00004953"/>
    </source>
</evidence>
<dbReference type="InterPro" id="IPR006364">
    <property type="entry name" value="CobI/CbiL/CobIJ_dom"/>
</dbReference>
<dbReference type="CDD" id="cd11645">
    <property type="entry name" value="Precorrin_2_C20_MT"/>
    <property type="match status" value="1"/>
</dbReference>
<dbReference type="EC" id="2.1.1.130" evidence="9"/>
<sequence>MEGIFYGVGVGPGDPELLTLKAARVIRDCDVVAFAVSSPELTEPVYEEAKESFCPAYLANCVAWQIVLPAVPEIEKKPKLYLPMPMRKDKEALRQIHDACAERTERLLREGKQIAFLTLGDPTVYSTCLYVHKRLKRRGMKTCLIPGIPSFCAAAAALDMGLVENREELHVIPASYGVEESLELPGTKVLMKAGKKMPLVKQAVTEKKLAVRMVENCGMAGERICRKAEEIPEDAGYYSLIIVKEQGSPAGEGGE</sequence>
<name>A0ABS8DEQ0_9FIRM</name>
<dbReference type="PANTHER" id="PTHR43467:SF2">
    <property type="entry name" value="COBALT-PRECORRIN-2 C(20)-METHYLTRANSFERASE"/>
    <property type="match status" value="1"/>
</dbReference>
<comment type="caution">
    <text evidence="9">The sequence shown here is derived from an EMBL/GenBank/DDBJ whole genome shotgun (WGS) entry which is preliminary data.</text>
</comment>
<dbReference type="InterPro" id="IPR012382">
    <property type="entry name" value="CobI/CbiL"/>
</dbReference>
<comment type="similarity">
    <text evidence="2 7">Belongs to the precorrin methyltransferase family.</text>
</comment>
<evidence type="ECO:0000256" key="3">
    <source>
        <dbReference type="ARBA" id="ARBA00022573"/>
    </source>
</evidence>
<organism evidence="9 10">
    <name type="scientific">Bariatricus massiliensis</name>
    <dbReference type="NCBI Taxonomy" id="1745713"/>
    <lineage>
        <taxon>Bacteria</taxon>
        <taxon>Bacillati</taxon>
        <taxon>Bacillota</taxon>
        <taxon>Clostridia</taxon>
        <taxon>Lachnospirales</taxon>
        <taxon>Lachnospiraceae</taxon>
        <taxon>Bariatricus</taxon>
    </lineage>
</organism>
<dbReference type="InterPro" id="IPR000878">
    <property type="entry name" value="4pyrrol_Mease"/>
</dbReference>
<keyword evidence="4 9" id="KW-0489">Methyltransferase</keyword>
<accession>A0ABS8DEQ0</accession>
<evidence type="ECO:0000256" key="6">
    <source>
        <dbReference type="ARBA" id="ARBA00022691"/>
    </source>
</evidence>
<feature type="domain" description="Tetrapyrrole methylase" evidence="8">
    <location>
        <begin position="5"/>
        <end position="226"/>
    </location>
</feature>
<dbReference type="InterPro" id="IPR014777">
    <property type="entry name" value="4pyrrole_Mease_sub1"/>
</dbReference>
<evidence type="ECO:0000313" key="9">
    <source>
        <dbReference type="EMBL" id="MCB7386886.1"/>
    </source>
</evidence>
<dbReference type="InterPro" id="IPR014776">
    <property type="entry name" value="4pyrrole_Mease_sub2"/>
</dbReference>
<dbReference type="SUPFAM" id="SSF53790">
    <property type="entry name" value="Tetrapyrrole methylase"/>
    <property type="match status" value="1"/>
</dbReference>
<protein>
    <submittedName>
        <fullName evidence="9">Precorrin-2 C(20)-methyltransferase</fullName>
        <ecNumber evidence="9">2.1.1.130</ecNumber>
    </submittedName>
</protein>
<evidence type="ECO:0000256" key="5">
    <source>
        <dbReference type="ARBA" id="ARBA00022679"/>
    </source>
</evidence>
<dbReference type="Gene3D" id="3.40.1010.10">
    <property type="entry name" value="Cobalt-precorrin-4 Transmethylase, Domain 1"/>
    <property type="match status" value="1"/>
</dbReference>
<dbReference type="Proteomes" id="UP001299546">
    <property type="component" value="Unassembled WGS sequence"/>
</dbReference>
<comment type="pathway">
    <text evidence="1">Cofactor biosynthesis; adenosylcobalamin biosynthesis.</text>
</comment>
<dbReference type="GO" id="GO:0032259">
    <property type="term" value="P:methylation"/>
    <property type="evidence" value="ECO:0007669"/>
    <property type="project" value="UniProtKB-KW"/>
</dbReference>
<keyword evidence="6" id="KW-0949">S-adenosyl-L-methionine</keyword>
<dbReference type="Gene3D" id="3.30.950.10">
    <property type="entry name" value="Methyltransferase, Cobalt-precorrin-4 Transmethylase, Domain 2"/>
    <property type="match status" value="1"/>
</dbReference>
<dbReference type="PANTHER" id="PTHR43467">
    <property type="entry name" value="COBALT-PRECORRIN-2 C(20)-METHYLTRANSFERASE"/>
    <property type="match status" value="1"/>
</dbReference>
<reference evidence="9 10" key="1">
    <citation type="submission" date="2021-10" db="EMBL/GenBank/DDBJ databases">
        <title>Collection of gut derived symbiotic bacterial strains cultured from healthy donors.</title>
        <authorList>
            <person name="Lin H."/>
            <person name="Littmann E."/>
            <person name="Kohout C."/>
            <person name="Pamer E.G."/>
        </authorList>
    </citation>
    <scope>NUCLEOTIDE SEQUENCE [LARGE SCALE GENOMIC DNA]</scope>
    <source>
        <strain evidence="9 10">DFI.1.165</strain>
    </source>
</reference>
<evidence type="ECO:0000256" key="2">
    <source>
        <dbReference type="ARBA" id="ARBA00005879"/>
    </source>
</evidence>
<evidence type="ECO:0000256" key="4">
    <source>
        <dbReference type="ARBA" id="ARBA00022603"/>
    </source>
</evidence>
<keyword evidence="3" id="KW-0169">Cobalamin biosynthesis</keyword>
<dbReference type="RefSeq" id="WP_066736118.1">
    <property type="nucleotide sequence ID" value="NZ_JAJCIQ010000002.1"/>
</dbReference>